<dbReference type="HAMAP" id="MF_00507">
    <property type="entry name" value="UPF0181"/>
    <property type="match status" value="1"/>
</dbReference>
<accession>A0A380TRT3</accession>
<keyword evidence="3" id="KW-1185">Reference proteome</keyword>
<name>A0A380TRT3_ACTLI</name>
<comment type="similarity">
    <text evidence="1">Belongs to the UPF0181 family.</text>
</comment>
<dbReference type="EMBL" id="UFRN01000002">
    <property type="protein sequence ID" value="SUT91021.1"/>
    <property type="molecule type" value="Genomic_DNA"/>
</dbReference>
<evidence type="ECO:0000313" key="2">
    <source>
        <dbReference type="EMBL" id="SUT91021.1"/>
    </source>
</evidence>
<proteinExistence type="inferred from homology"/>
<dbReference type="AlphaFoldDB" id="A0A380TRT3"/>
<dbReference type="Proteomes" id="UP000254253">
    <property type="component" value="Unassembled WGS sequence"/>
</dbReference>
<dbReference type="Pfam" id="PF03701">
    <property type="entry name" value="UPF0181"/>
    <property type="match status" value="1"/>
</dbReference>
<protein>
    <recommendedName>
        <fullName evidence="1">UPF0181 protein NCTC4191_00436</fullName>
    </recommendedName>
</protein>
<gene>
    <name evidence="2" type="ORF">NCTC4191_00436</name>
</gene>
<organism evidence="2 3">
    <name type="scientific">Actinobacillus lignieresii</name>
    <dbReference type="NCBI Taxonomy" id="720"/>
    <lineage>
        <taxon>Bacteria</taxon>
        <taxon>Pseudomonadati</taxon>
        <taxon>Pseudomonadota</taxon>
        <taxon>Gammaproteobacteria</taxon>
        <taxon>Pasteurellales</taxon>
        <taxon>Pasteurellaceae</taxon>
        <taxon>Actinobacillus</taxon>
    </lineage>
</organism>
<evidence type="ECO:0000313" key="3">
    <source>
        <dbReference type="Proteomes" id="UP000254253"/>
    </source>
</evidence>
<evidence type="ECO:0000256" key="1">
    <source>
        <dbReference type="HAMAP-Rule" id="MF_00507"/>
    </source>
</evidence>
<sequence>MDNALLSLTHEQQQAAVEQIQELMAQGVSSGEAIQIIANRLREAHQNNTSKNNL</sequence>
<dbReference type="InterPro" id="IPR005371">
    <property type="entry name" value="UPF0181"/>
</dbReference>
<reference evidence="2 3" key="1">
    <citation type="submission" date="2018-06" db="EMBL/GenBank/DDBJ databases">
        <authorList>
            <consortium name="Pathogen Informatics"/>
            <person name="Doyle S."/>
        </authorList>
    </citation>
    <scope>NUCLEOTIDE SEQUENCE [LARGE SCALE GENOMIC DNA]</scope>
    <source>
        <strain evidence="2 3">NCTC4191</strain>
    </source>
</reference>
<dbReference type="RefSeq" id="WP_115586758.1">
    <property type="nucleotide sequence ID" value="NZ_LR134169.1"/>
</dbReference>
<dbReference type="NCBIfam" id="NF003476">
    <property type="entry name" value="PRK05114.1"/>
    <property type="match status" value="1"/>
</dbReference>